<keyword evidence="3 5" id="KW-0808">Transferase</keyword>
<accession>A0A7W7Y5V4</accession>
<dbReference type="Gene3D" id="3.30.2110.10">
    <property type="entry name" value="CbiD-like"/>
    <property type="match status" value="1"/>
</dbReference>
<dbReference type="GO" id="GO:0008168">
    <property type="term" value="F:methyltransferase activity"/>
    <property type="evidence" value="ECO:0007669"/>
    <property type="project" value="UniProtKB-UniRule"/>
</dbReference>
<keyword evidence="7" id="KW-1185">Reference proteome</keyword>
<dbReference type="InterPro" id="IPR036074">
    <property type="entry name" value="CbiD_sf"/>
</dbReference>
<dbReference type="UniPathway" id="UPA00148">
    <property type="reaction ID" value="UER00227"/>
</dbReference>
<dbReference type="NCBIfam" id="TIGR00312">
    <property type="entry name" value="cbiD"/>
    <property type="match status" value="1"/>
</dbReference>
<comment type="caution">
    <text evidence="6">The sequence shown here is derived from an EMBL/GenBank/DDBJ whole genome shotgun (WGS) entry which is preliminary data.</text>
</comment>
<comment type="pathway">
    <text evidence="5">Cofactor biosynthesis; adenosylcobalamin biosynthesis; cob(II)yrinate a,c-diamide from sirohydrochlorin (anaerobic route): step 6/10.</text>
</comment>
<dbReference type="PANTHER" id="PTHR35863">
    <property type="entry name" value="COBALT-PRECORRIN-5B C(1)-METHYLTRANSFERASE"/>
    <property type="match status" value="1"/>
</dbReference>
<evidence type="ECO:0000256" key="4">
    <source>
        <dbReference type="ARBA" id="ARBA00022691"/>
    </source>
</evidence>
<dbReference type="RefSeq" id="WP_183733261.1">
    <property type="nucleotide sequence ID" value="NZ_JACHID010000012.1"/>
</dbReference>
<dbReference type="GO" id="GO:0032259">
    <property type="term" value="P:methylation"/>
    <property type="evidence" value="ECO:0007669"/>
    <property type="project" value="UniProtKB-KW"/>
</dbReference>
<dbReference type="Pfam" id="PF01888">
    <property type="entry name" value="CbiD"/>
    <property type="match status" value="1"/>
</dbReference>
<dbReference type="AlphaFoldDB" id="A0A7W7Y5V4"/>
<evidence type="ECO:0000256" key="2">
    <source>
        <dbReference type="ARBA" id="ARBA00022603"/>
    </source>
</evidence>
<dbReference type="EMBL" id="JACHID010000012">
    <property type="protein sequence ID" value="MBB5022552.1"/>
    <property type="molecule type" value="Genomic_DNA"/>
</dbReference>
<organism evidence="6 7">
    <name type="scientific">Desulfurispira natronophila</name>
    <dbReference type="NCBI Taxonomy" id="682562"/>
    <lineage>
        <taxon>Bacteria</taxon>
        <taxon>Pseudomonadati</taxon>
        <taxon>Chrysiogenota</taxon>
        <taxon>Chrysiogenia</taxon>
        <taxon>Chrysiogenales</taxon>
        <taxon>Chrysiogenaceae</taxon>
        <taxon>Desulfurispira</taxon>
    </lineage>
</organism>
<sequence length="336" mass="35774">MRKGFTSGSAAAAAARAHARFQMGHGPVTHVSITLPDKSTMELPVECHPHGAMVIKDAGDDPDITHGAAFWAQVELCEHDPAIHIVGGEGVGVVTRPGLQIPVGEAAINPVPRAMIEANVRGEIGTDRGATVTIRVPEGRRLAERTFNPRLGIEGGISIIGTTGIVEPMSLQALVEAIRCEIDVQLAEGHPITLVPGKIGEKHLQAQRPAAQTILVSNAFGEALEYLRHRGVRQLTIAGHPGKLAKLAMGFYNTHSSASPQAQDFVAHVLGLIGTYNTVEEICQAHHEAFDPLATRIAEQVVKDWGFARVEVLLFDMPGALLSESIGGCTPFIRPT</sequence>
<evidence type="ECO:0000313" key="7">
    <source>
        <dbReference type="Proteomes" id="UP000528322"/>
    </source>
</evidence>
<name>A0A7W7Y5V4_9BACT</name>
<gene>
    <name evidence="5" type="primary">cbiD</name>
    <name evidence="6" type="ORF">HNR37_001890</name>
</gene>
<comment type="function">
    <text evidence="5">Catalyzes the methylation of C-1 in cobalt-precorrin-5B to form cobalt-precorrin-6A.</text>
</comment>
<comment type="similarity">
    <text evidence="5">Belongs to the CbiD family.</text>
</comment>
<evidence type="ECO:0000256" key="1">
    <source>
        <dbReference type="ARBA" id="ARBA00022573"/>
    </source>
</evidence>
<reference evidence="6 7" key="1">
    <citation type="submission" date="2020-08" db="EMBL/GenBank/DDBJ databases">
        <title>Genomic Encyclopedia of Type Strains, Phase IV (KMG-IV): sequencing the most valuable type-strain genomes for metagenomic binning, comparative biology and taxonomic classification.</title>
        <authorList>
            <person name="Goeker M."/>
        </authorList>
    </citation>
    <scope>NUCLEOTIDE SEQUENCE [LARGE SCALE GENOMIC DNA]</scope>
    <source>
        <strain evidence="6 7">DSM 22071</strain>
    </source>
</reference>
<dbReference type="Proteomes" id="UP000528322">
    <property type="component" value="Unassembled WGS sequence"/>
</dbReference>
<dbReference type="GO" id="GO:0019251">
    <property type="term" value="P:anaerobic cobalamin biosynthetic process"/>
    <property type="evidence" value="ECO:0007669"/>
    <property type="project" value="UniProtKB-UniRule"/>
</dbReference>
<dbReference type="SUPFAM" id="SSF111342">
    <property type="entry name" value="CbiD-like"/>
    <property type="match status" value="1"/>
</dbReference>
<dbReference type="PANTHER" id="PTHR35863:SF1">
    <property type="entry name" value="COBALT-PRECORRIN-5B C(1)-METHYLTRANSFERASE"/>
    <property type="match status" value="1"/>
</dbReference>
<protein>
    <recommendedName>
        <fullName evidence="5">Cobalt-precorrin-5B C(1)-methyltransferase</fullName>
        <ecNumber evidence="5">2.1.1.195</ecNumber>
    </recommendedName>
    <alternativeName>
        <fullName evidence="5">Cobalt-precorrin-6A synthase</fullName>
    </alternativeName>
</protein>
<evidence type="ECO:0000256" key="5">
    <source>
        <dbReference type="HAMAP-Rule" id="MF_00787"/>
    </source>
</evidence>
<keyword evidence="1 5" id="KW-0169">Cobalamin biosynthesis</keyword>
<dbReference type="EC" id="2.1.1.195" evidence="5"/>
<dbReference type="PIRSF" id="PIRSF026782">
    <property type="entry name" value="CbiD"/>
    <property type="match status" value="1"/>
</dbReference>
<evidence type="ECO:0000313" key="6">
    <source>
        <dbReference type="EMBL" id="MBB5022552.1"/>
    </source>
</evidence>
<keyword evidence="2 5" id="KW-0489">Methyltransferase</keyword>
<dbReference type="HAMAP" id="MF_00787">
    <property type="entry name" value="CbiD"/>
    <property type="match status" value="1"/>
</dbReference>
<keyword evidence="4 5" id="KW-0949">S-adenosyl-L-methionine</keyword>
<proteinExistence type="inferred from homology"/>
<evidence type="ECO:0000256" key="3">
    <source>
        <dbReference type="ARBA" id="ARBA00022679"/>
    </source>
</evidence>
<dbReference type="InterPro" id="IPR002748">
    <property type="entry name" value="CbiD"/>
</dbReference>
<comment type="catalytic activity">
    <reaction evidence="5">
        <text>Co-precorrin-5B + S-adenosyl-L-methionine = Co-precorrin-6A + S-adenosyl-L-homocysteine</text>
        <dbReference type="Rhea" id="RHEA:26285"/>
        <dbReference type="ChEBI" id="CHEBI:57856"/>
        <dbReference type="ChEBI" id="CHEBI:59789"/>
        <dbReference type="ChEBI" id="CHEBI:60063"/>
        <dbReference type="ChEBI" id="CHEBI:60064"/>
        <dbReference type="EC" id="2.1.1.195"/>
    </reaction>
</comment>